<dbReference type="PANTHER" id="PTHR45661">
    <property type="entry name" value="SURFACE ANTIGEN"/>
    <property type="match status" value="1"/>
</dbReference>
<evidence type="ECO:0000313" key="2">
    <source>
        <dbReference type="Proteomes" id="UP000247099"/>
    </source>
</evidence>
<evidence type="ECO:0000313" key="1">
    <source>
        <dbReference type="EMBL" id="PXA02865.1"/>
    </source>
</evidence>
<dbReference type="EMBL" id="QHJQ01000019">
    <property type="protein sequence ID" value="PXA02865.1"/>
    <property type="molecule type" value="Genomic_DNA"/>
</dbReference>
<keyword evidence="2" id="KW-1185">Reference proteome</keyword>
<dbReference type="Pfam" id="PF13306">
    <property type="entry name" value="LRR_5"/>
    <property type="match status" value="2"/>
</dbReference>
<proteinExistence type="predicted"/>
<evidence type="ECO:0008006" key="3">
    <source>
        <dbReference type="Google" id="ProtNLM"/>
    </source>
</evidence>
<reference evidence="1 2" key="1">
    <citation type="submission" date="2018-05" db="EMBL/GenBank/DDBJ databases">
        <title>Coraliomargarita sinensis sp. nov., isolated from a marine solar saltern.</title>
        <authorList>
            <person name="Zhou L.Y."/>
        </authorList>
    </citation>
    <scope>NUCLEOTIDE SEQUENCE [LARGE SCALE GENOMIC DNA]</scope>
    <source>
        <strain evidence="1 2">WN38</strain>
    </source>
</reference>
<dbReference type="InterPro" id="IPR026906">
    <property type="entry name" value="LRR_5"/>
</dbReference>
<organism evidence="1 2">
    <name type="scientific">Coraliomargarita sinensis</name>
    <dbReference type="NCBI Taxonomy" id="2174842"/>
    <lineage>
        <taxon>Bacteria</taxon>
        <taxon>Pseudomonadati</taxon>
        <taxon>Verrucomicrobiota</taxon>
        <taxon>Opitutia</taxon>
        <taxon>Puniceicoccales</taxon>
        <taxon>Coraliomargaritaceae</taxon>
        <taxon>Coraliomargarita</taxon>
    </lineage>
</organism>
<dbReference type="AlphaFoldDB" id="A0A317ZCJ2"/>
<dbReference type="InterPro" id="IPR053139">
    <property type="entry name" value="Surface_bspA-like"/>
</dbReference>
<dbReference type="Proteomes" id="UP000247099">
    <property type="component" value="Unassembled WGS sequence"/>
</dbReference>
<dbReference type="InterPro" id="IPR032675">
    <property type="entry name" value="LRR_dom_sf"/>
</dbReference>
<sequence>MNLLTIEVPQKSILFLVMAICLNAGHGATFQVEGTNIVLTYQDGGSPDTVAISDCNTDASGELLIPSIIGGKNVTSIGDRAFYDCDQLTSVVIPETVDEIGEWAFFRCYSLASASLPDNITTIRLNTFRYCRELDSITIPDSVTTIGEGAFAGCSKLSEIVIPTNVTSIGSSAFHFAGLTSVSLPSGLTDVGYLAFGYCQKLTEIYIPDTVLTIGESAFNGCRLLEDVRLPSGLKVISERMFEYCESLTSVDIPNTVEAIETRAFAGCSKLETIHIPSNVTSIEGAPFAQCTSLTSITVAIENLAFSSIGGVLFDKNGTTLIGYPSGRTGGYSFDENVTAIGDLAFYRCTNLTSIVFPQNLNSIGASAFAYCTSLTDLQLPESLITIGRGGFSDCTSLRIIELPGGLTVVSEELFRGCSSLREVILPEGITNIGGDAFSYCSSLSSIIIPDSMNQFDEGSNPFSECYNLKNITFEGDAPTSSEELFFDDQFADLTIYFYESADGFTEPEWLGAHSYEVSGPDADSDGDNFGHRLETLLGTNPRDGSDRAKAWLTLENDNLKIHYAPHREHLNFSVQETTDISDPEGWANLDSLSFTGDYDEQTAEISGPRNGSTFYRVSVTQK</sequence>
<accession>A0A317ZCJ2</accession>
<dbReference type="SUPFAM" id="SSF52058">
    <property type="entry name" value="L domain-like"/>
    <property type="match status" value="2"/>
</dbReference>
<dbReference type="OrthoDB" id="192193at2"/>
<comment type="caution">
    <text evidence="1">The sequence shown here is derived from an EMBL/GenBank/DDBJ whole genome shotgun (WGS) entry which is preliminary data.</text>
</comment>
<dbReference type="RefSeq" id="WP_110132265.1">
    <property type="nucleotide sequence ID" value="NZ_QHJQ01000019.1"/>
</dbReference>
<dbReference type="PANTHER" id="PTHR45661:SF3">
    <property type="entry name" value="IG-LIKE DOMAIN-CONTAINING PROTEIN"/>
    <property type="match status" value="1"/>
</dbReference>
<dbReference type="Gene3D" id="3.80.10.10">
    <property type="entry name" value="Ribonuclease Inhibitor"/>
    <property type="match status" value="3"/>
</dbReference>
<name>A0A317ZCJ2_9BACT</name>
<gene>
    <name evidence="1" type="ORF">DDZ13_14945</name>
</gene>
<protein>
    <recommendedName>
        <fullName evidence="3">Leucine-rich repeat domain-containing protein</fullName>
    </recommendedName>
</protein>
<dbReference type="InParanoid" id="A0A317ZCJ2"/>